<evidence type="ECO:0000256" key="1">
    <source>
        <dbReference type="ARBA" id="ARBA00004613"/>
    </source>
</evidence>
<dbReference type="SMART" id="SM01318">
    <property type="entry name" value="SVWC"/>
    <property type="match status" value="1"/>
</dbReference>
<dbReference type="Proteomes" id="UP001652700">
    <property type="component" value="Unplaced"/>
</dbReference>
<keyword evidence="6" id="KW-1185">Reference proteome</keyword>
<accession>A0ABM5JW39</accession>
<organism evidence="5 6">
    <name type="scientific">Diabrotica virgifera virgifera</name>
    <name type="common">western corn rootworm</name>
    <dbReference type="NCBI Taxonomy" id="50390"/>
    <lineage>
        <taxon>Eukaryota</taxon>
        <taxon>Metazoa</taxon>
        <taxon>Ecdysozoa</taxon>
        <taxon>Arthropoda</taxon>
        <taxon>Hexapoda</taxon>
        <taxon>Insecta</taxon>
        <taxon>Pterygota</taxon>
        <taxon>Neoptera</taxon>
        <taxon>Endopterygota</taxon>
        <taxon>Coleoptera</taxon>
        <taxon>Polyphaga</taxon>
        <taxon>Cucujiformia</taxon>
        <taxon>Chrysomeloidea</taxon>
        <taxon>Chrysomelidae</taxon>
        <taxon>Galerucinae</taxon>
        <taxon>Diabroticina</taxon>
        <taxon>Diabroticites</taxon>
        <taxon>Diabrotica</taxon>
    </lineage>
</organism>
<reference evidence="5" key="1">
    <citation type="submission" date="2025-05" db="UniProtKB">
        <authorList>
            <consortium name="EnsemblMetazoa"/>
        </authorList>
    </citation>
    <scope>IDENTIFICATION</scope>
</reference>
<dbReference type="PANTHER" id="PTHR39957:SF1">
    <property type="entry name" value="AT09846P1-RELATED"/>
    <property type="match status" value="1"/>
</dbReference>
<evidence type="ECO:0000313" key="6">
    <source>
        <dbReference type="Proteomes" id="UP001652700"/>
    </source>
</evidence>
<keyword evidence="3" id="KW-0732">Signal</keyword>
<feature type="signal peptide" evidence="3">
    <location>
        <begin position="1"/>
        <end position="18"/>
    </location>
</feature>
<dbReference type="InterPro" id="IPR029277">
    <property type="entry name" value="SVWC_dom"/>
</dbReference>
<keyword evidence="2" id="KW-0964">Secreted</keyword>
<feature type="domain" description="Single" evidence="4">
    <location>
        <begin position="40"/>
        <end position="107"/>
    </location>
</feature>
<dbReference type="GeneID" id="114331456"/>
<evidence type="ECO:0000256" key="2">
    <source>
        <dbReference type="ARBA" id="ARBA00022525"/>
    </source>
</evidence>
<proteinExistence type="predicted"/>
<protein>
    <recommendedName>
        <fullName evidence="4">Single domain-containing protein</fullName>
    </recommendedName>
</protein>
<dbReference type="EnsemblMetazoa" id="XM_050646198.1">
    <property type="protein sequence ID" value="XP_050502155.1"/>
    <property type="gene ID" value="LOC114331456"/>
</dbReference>
<dbReference type="Pfam" id="PF15430">
    <property type="entry name" value="SVWC"/>
    <property type="match status" value="1"/>
</dbReference>
<sequence length="141" mass="15055">MKTILSLFLCVILVSVNAWVAIIPADPATVFHLPAHLGDCYTNENNLGAFTAGEEKRIEGQCAIATCYDGGEIGLTGCGTVHVEPPLRVIPGDLSKPFPDCCYEIVGPANHTEVNPEDCDPDIRNSIFATIDLPSTQSIAK</sequence>
<dbReference type="RefSeq" id="XP_050502155.1">
    <property type="nucleotide sequence ID" value="XM_050646198.1"/>
</dbReference>
<evidence type="ECO:0000259" key="4">
    <source>
        <dbReference type="SMART" id="SM01318"/>
    </source>
</evidence>
<evidence type="ECO:0000313" key="5">
    <source>
        <dbReference type="EnsemblMetazoa" id="XP_050502155.1"/>
    </source>
</evidence>
<name>A0ABM5JW39_DIAVI</name>
<comment type="subcellular location">
    <subcellularLocation>
        <location evidence="1">Secreted</location>
    </subcellularLocation>
</comment>
<evidence type="ECO:0000256" key="3">
    <source>
        <dbReference type="SAM" id="SignalP"/>
    </source>
</evidence>
<dbReference type="InterPro" id="IPR053308">
    <property type="entry name" value="Vago-like"/>
</dbReference>
<dbReference type="PANTHER" id="PTHR39957">
    <property type="entry name" value="AT09846P1-RELATED"/>
    <property type="match status" value="1"/>
</dbReference>
<feature type="chain" id="PRO_5047434922" description="Single domain-containing protein" evidence="3">
    <location>
        <begin position="19"/>
        <end position="141"/>
    </location>
</feature>